<evidence type="ECO:0000256" key="1">
    <source>
        <dbReference type="ARBA" id="ARBA00000707"/>
    </source>
</evidence>
<dbReference type="InterPro" id="IPR038765">
    <property type="entry name" value="Papain-like_cys_pep_sf"/>
</dbReference>
<dbReference type="PROSITE" id="PS00973">
    <property type="entry name" value="USP_2"/>
    <property type="match status" value="1"/>
</dbReference>
<organism evidence="9">
    <name type="scientific">Trypanosoma vivax (strain Y486)</name>
    <dbReference type="NCBI Taxonomy" id="1055687"/>
    <lineage>
        <taxon>Eukaryota</taxon>
        <taxon>Discoba</taxon>
        <taxon>Euglenozoa</taxon>
        <taxon>Kinetoplastea</taxon>
        <taxon>Metakinetoplastina</taxon>
        <taxon>Trypanosomatida</taxon>
        <taxon>Trypanosomatidae</taxon>
        <taxon>Trypanosoma</taxon>
        <taxon>Duttonella</taxon>
    </lineage>
</organism>
<dbReference type="GO" id="GO:0004843">
    <property type="term" value="F:cysteine-type deubiquitinase activity"/>
    <property type="evidence" value="ECO:0007669"/>
    <property type="project" value="UniProtKB-EC"/>
</dbReference>
<dbReference type="Gene3D" id="3.90.70.10">
    <property type="entry name" value="Cysteine proteinases"/>
    <property type="match status" value="1"/>
</dbReference>
<evidence type="ECO:0000256" key="4">
    <source>
        <dbReference type="ARBA" id="ARBA00022670"/>
    </source>
</evidence>
<comment type="catalytic activity">
    <reaction evidence="1">
        <text>Thiol-dependent hydrolysis of ester, thioester, amide, peptide and isopeptide bonds formed by the C-terminal Gly of ubiquitin (a 76-residue protein attached to proteins as an intracellular targeting signal).</text>
        <dbReference type="EC" id="3.4.19.12"/>
    </reaction>
</comment>
<sequence length="349" mass="38847">MSGPVVNGDNGQENTVHLPSGIVNSAGSCDLNAVVQLLYHLPSFREAVCSMGAIDQEPIVSSLRDVFTQLNSNVAEVSAKKLMGVLSSKNGGTWVQHDLHELMQHIFEELSAACERTSQVNFVKNIFCGELSYTTRALGHEEYLATHSEQFSSIELLVKGKNTIFESLDQLQEPQRIESVSLQLTPEAAPTLHTVERIQRFERMPHVLIVHPNRADFCMETMEIVTLDNKWTFPMQLDLQPYISPQTDDEKESDKRLGALYVLRSVGVHQGPAQSGHYFVLVHHQGNWCCIDDTRVFSISAECAMNVSYGGEPHRFGGGLARRACLLVYVNADVQEEELKHVEPPSTVS</sequence>
<dbReference type="GO" id="GO:0016579">
    <property type="term" value="P:protein deubiquitination"/>
    <property type="evidence" value="ECO:0007669"/>
    <property type="project" value="InterPro"/>
</dbReference>
<dbReference type="Pfam" id="PF00443">
    <property type="entry name" value="UCH"/>
    <property type="match status" value="1"/>
</dbReference>
<dbReference type="PANTHER" id="PTHR24006:SF888">
    <property type="entry name" value="UBIQUITIN CARBOXYL-TERMINAL HYDROLASE 30"/>
    <property type="match status" value="1"/>
</dbReference>
<dbReference type="EC" id="3.4.19.12" evidence="3"/>
<evidence type="ECO:0000256" key="2">
    <source>
        <dbReference type="ARBA" id="ARBA00009085"/>
    </source>
</evidence>
<gene>
    <name evidence="9" type="ORF">TVY486_0400380</name>
</gene>
<reference evidence="9" key="1">
    <citation type="journal article" date="2012" name="Proc. Natl. Acad. Sci. U.S.A.">
        <title>Antigenic diversity is generated by distinct evolutionary mechanisms in African trypanosome species.</title>
        <authorList>
            <person name="Jackson A.P."/>
            <person name="Berry A."/>
            <person name="Aslett M."/>
            <person name="Allison H.C."/>
            <person name="Burton P."/>
            <person name="Vavrova-Anderson J."/>
            <person name="Brown R."/>
            <person name="Browne H."/>
            <person name="Corton N."/>
            <person name="Hauser H."/>
            <person name="Gamble J."/>
            <person name="Gilderthorp R."/>
            <person name="Marcello L."/>
            <person name="McQuillan J."/>
            <person name="Otto T.D."/>
            <person name="Quail M.A."/>
            <person name="Sanders M.J."/>
            <person name="van Tonder A."/>
            <person name="Ginger M.L."/>
            <person name="Field M.C."/>
            <person name="Barry J.D."/>
            <person name="Hertz-Fowler C."/>
            <person name="Berriman M."/>
        </authorList>
    </citation>
    <scope>NUCLEOTIDE SEQUENCE</scope>
    <source>
        <strain evidence="9">Y486</strain>
    </source>
</reference>
<dbReference type="PROSITE" id="PS50235">
    <property type="entry name" value="USP_3"/>
    <property type="match status" value="1"/>
</dbReference>
<proteinExistence type="inferred from homology"/>
<keyword evidence="6" id="KW-0378">Hydrolase</keyword>
<evidence type="ECO:0000256" key="5">
    <source>
        <dbReference type="ARBA" id="ARBA00022786"/>
    </source>
</evidence>
<dbReference type="InterPro" id="IPR018200">
    <property type="entry name" value="USP_CS"/>
</dbReference>
<dbReference type="InterPro" id="IPR001394">
    <property type="entry name" value="Peptidase_C19_UCH"/>
</dbReference>
<evidence type="ECO:0000313" key="9">
    <source>
        <dbReference type="EMBL" id="CCC47374.1"/>
    </source>
</evidence>
<dbReference type="GO" id="GO:0005829">
    <property type="term" value="C:cytosol"/>
    <property type="evidence" value="ECO:0007669"/>
    <property type="project" value="TreeGrafter"/>
</dbReference>
<dbReference type="PANTHER" id="PTHR24006">
    <property type="entry name" value="UBIQUITIN CARBOXYL-TERMINAL HYDROLASE"/>
    <property type="match status" value="1"/>
</dbReference>
<name>G0TTU2_TRYVY</name>
<evidence type="ECO:0000256" key="6">
    <source>
        <dbReference type="ARBA" id="ARBA00022801"/>
    </source>
</evidence>
<dbReference type="EMBL" id="HE573020">
    <property type="protein sequence ID" value="CCC47374.1"/>
    <property type="molecule type" value="Genomic_DNA"/>
</dbReference>
<dbReference type="GO" id="GO:0006508">
    <property type="term" value="P:proteolysis"/>
    <property type="evidence" value="ECO:0007669"/>
    <property type="project" value="UniProtKB-KW"/>
</dbReference>
<dbReference type="GO" id="GO:0005634">
    <property type="term" value="C:nucleus"/>
    <property type="evidence" value="ECO:0007669"/>
    <property type="project" value="TreeGrafter"/>
</dbReference>
<feature type="domain" description="USP" evidence="8">
    <location>
        <begin position="20"/>
        <end position="332"/>
    </location>
</feature>
<dbReference type="OMA" id="ACERTSQ"/>
<comment type="similarity">
    <text evidence="2">Belongs to the peptidase C19 family.</text>
</comment>
<dbReference type="SUPFAM" id="SSF54001">
    <property type="entry name" value="Cysteine proteinases"/>
    <property type="match status" value="1"/>
</dbReference>
<dbReference type="VEuPathDB" id="TriTrypDB:TvY486_0400380"/>
<evidence type="ECO:0000256" key="3">
    <source>
        <dbReference type="ARBA" id="ARBA00012759"/>
    </source>
</evidence>
<accession>G0TTU2</accession>
<protein>
    <recommendedName>
        <fullName evidence="3">ubiquitinyl hydrolase 1</fullName>
        <ecNumber evidence="3">3.4.19.12</ecNumber>
    </recommendedName>
</protein>
<keyword evidence="5" id="KW-0833">Ubl conjugation pathway</keyword>
<keyword evidence="4" id="KW-0645">Protease</keyword>
<dbReference type="InterPro" id="IPR050164">
    <property type="entry name" value="Peptidase_C19"/>
</dbReference>
<dbReference type="InterPro" id="IPR028889">
    <property type="entry name" value="USP"/>
</dbReference>
<dbReference type="AlphaFoldDB" id="G0TTU2"/>
<keyword evidence="7" id="KW-0788">Thiol protease</keyword>
<evidence type="ECO:0000256" key="7">
    <source>
        <dbReference type="ARBA" id="ARBA00022807"/>
    </source>
</evidence>
<evidence type="ECO:0000259" key="8">
    <source>
        <dbReference type="PROSITE" id="PS50235"/>
    </source>
</evidence>